<protein>
    <recommendedName>
        <fullName evidence="4">DUF2277 domain-containing protein</fullName>
    </recommendedName>
</protein>
<evidence type="ECO:0000313" key="2">
    <source>
        <dbReference type="EMBL" id="GHH48274.1"/>
    </source>
</evidence>
<evidence type="ECO:0008006" key="4">
    <source>
        <dbReference type="Google" id="ProtNLM"/>
    </source>
</evidence>
<dbReference type="RefSeq" id="WP_191302084.1">
    <property type="nucleotide sequence ID" value="NZ_BNAR01000008.1"/>
</dbReference>
<organism evidence="2 3">
    <name type="scientific">Lentzea cavernae</name>
    <dbReference type="NCBI Taxonomy" id="2020703"/>
    <lineage>
        <taxon>Bacteria</taxon>
        <taxon>Bacillati</taxon>
        <taxon>Actinomycetota</taxon>
        <taxon>Actinomycetes</taxon>
        <taxon>Pseudonocardiales</taxon>
        <taxon>Pseudonocardiaceae</taxon>
        <taxon>Lentzea</taxon>
    </lineage>
</organism>
<dbReference type="Pfam" id="PF10041">
    <property type="entry name" value="DUF2277"/>
    <property type="match status" value="1"/>
</dbReference>
<evidence type="ECO:0000313" key="3">
    <source>
        <dbReference type="Proteomes" id="UP000605568"/>
    </source>
</evidence>
<reference evidence="3" key="1">
    <citation type="journal article" date="2019" name="Int. J. Syst. Evol. Microbiol.">
        <title>The Global Catalogue of Microorganisms (GCM) 10K type strain sequencing project: providing services to taxonomists for standard genome sequencing and annotation.</title>
        <authorList>
            <consortium name="The Broad Institute Genomics Platform"/>
            <consortium name="The Broad Institute Genome Sequencing Center for Infectious Disease"/>
            <person name="Wu L."/>
            <person name="Ma J."/>
        </authorList>
    </citation>
    <scope>NUCLEOTIDE SEQUENCE [LARGE SCALE GENOMIC DNA]</scope>
    <source>
        <strain evidence="3">CGMCC 4.7367</strain>
    </source>
</reference>
<dbReference type="InterPro" id="IPR018735">
    <property type="entry name" value="DUF2277"/>
</dbReference>
<keyword evidence="3" id="KW-1185">Reference proteome</keyword>
<sequence>MCRNIRVLHNFEPPATSDEVQAAALQYVRKVGGSVKPSAANQAAFDKAVAAVAAATQELLDALVTTAPPKDREVEAAKAKARSAERYGR</sequence>
<name>A0ABQ3MQN7_9PSEU</name>
<feature type="compositionally biased region" description="Basic and acidic residues" evidence="1">
    <location>
        <begin position="69"/>
        <end position="89"/>
    </location>
</feature>
<accession>A0ABQ3MQN7</accession>
<proteinExistence type="predicted"/>
<gene>
    <name evidence="2" type="ORF">GCM10017774_53980</name>
</gene>
<feature type="region of interest" description="Disordered" evidence="1">
    <location>
        <begin position="68"/>
        <end position="89"/>
    </location>
</feature>
<comment type="caution">
    <text evidence="2">The sequence shown here is derived from an EMBL/GenBank/DDBJ whole genome shotgun (WGS) entry which is preliminary data.</text>
</comment>
<dbReference type="EMBL" id="BNAR01000008">
    <property type="protein sequence ID" value="GHH48274.1"/>
    <property type="molecule type" value="Genomic_DNA"/>
</dbReference>
<evidence type="ECO:0000256" key="1">
    <source>
        <dbReference type="SAM" id="MobiDB-lite"/>
    </source>
</evidence>
<dbReference type="Proteomes" id="UP000605568">
    <property type="component" value="Unassembled WGS sequence"/>
</dbReference>